<name>A0A017RZW6_9CLOT</name>
<comment type="function">
    <text evidence="5">This is one of the proteins that binds to the 5S RNA in the ribosome where it forms part of the central protuberance.</text>
</comment>
<evidence type="ECO:0000256" key="1">
    <source>
        <dbReference type="ARBA" id="ARBA00022730"/>
    </source>
</evidence>
<keyword evidence="2 5" id="KW-0694">RNA-binding</keyword>
<gene>
    <name evidence="5" type="primary">rplY</name>
    <name evidence="5" type="synonym">ctc</name>
    <name evidence="9" type="ORF">Q428_02500</name>
</gene>
<dbReference type="EMBL" id="AZQP01000004">
    <property type="protein sequence ID" value="EYE89470.1"/>
    <property type="molecule type" value="Genomic_DNA"/>
</dbReference>
<evidence type="ECO:0000259" key="8">
    <source>
        <dbReference type="Pfam" id="PF14693"/>
    </source>
</evidence>
<dbReference type="Gene3D" id="2.40.240.10">
    <property type="entry name" value="Ribosomal Protein L25, Chain P"/>
    <property type="match status" value="1"/>
</dbReference>
<evidence type="ECO:0000256" key="4">
    <source>
        <dbReference type="ARBA" id="ARBA00023274"/>
    </source>
</evidence>
<evidence type="ECO:0000256" key="3">
    <source>
        <dbReference type="ARBA" id="ARBA00022980"/>
    </source>
</evidence>
<dbReference type="InterPro" id="IPR020057">
    <property type="entry name" value="Ribosomal_bL25_b-dom"/>
</dbReference>
<dbReference type="InterPro" id="IPR001021">
    <property type="entry name" value="Ribosomal_bL25_long"/>
</dbReference>
<dbReference type="PANTHER" id="PTHR33284:SF1">
    <property type="entry name" value="RIBOSOMAL PROTEIN L25_GLN-TRNA SYNTHETASE, ANTI-CODON-BINDING DOMAIN-CONTAINING PROTEIN"/>
    <property type="match status" value="1"/>
</dbReference>
<evidence type="ECO:0000313" key="9">
    <source>
        <dbReference type="EMBL" id="EYE89470.1"/>
    </source>
</evidence>
<dbReference type="NCBIfam" id="TIGR00731">
    <property type="entry name" value="bL25_bact_ctc"/>
    <property type="match status" value="1"/>
</dbReference>
<dbReference type="InterPro" id="IPR029751">
    <property type="entry name" value="Ribosomal_L25_dom"/>
</dbReference>
<dbReference type="GO" id="GO:0006412">
    <property type="term" value="P:translation"/>
    <property type="evidence" value="ECO:0007669"/>
    <property type="project" value="UniProtKB-UniRule"/>
</dbReference>
<dbReference type="SUPFAM" id="SSF50715">
    <property type="entry name" value="Ribosomal protein L25-like"/>
    <property type="match status" value="1"/>
</dbReference>
<dbReference type="InterPro" id="IPR020930">
    <property type="entry name" value="Ribosomal_uL5_bac-type"/>
</dbReference>
<reference evidence="9 10" key="1">
    <citation type="journal article" date="2014" name="Genome Announc.">
        <title>Draft Genome Sequence of Fervidicella metallireducens Strain AeBT, an Iron-Reducing Thermoanaerobe from the Great Artesian Basin.</title>
        <authorList>
            <person name="Patel B.K."/>
        </authorList>
    </citation>
    <scope>NUCLEOTIDE SEQUENCE [LARGE SCALE GENOMIC DNA]</scope>
    <source>
        <strain evidence="9 10">AeB</strain>
    </source>
</reference>
<dbReference type="GO" id="GO:0022625">
    <property type="term" value="C:cytosolic large ribosomal subunit"/>
    <property type="evidence" value="ECO:0007669"/>
    <property type="project" value="TreeGrafter"/>
</dbReference>
<keyword evidence="10" id="KW-1185">Reference proteome</keyword>
<proteinExistence type="inferred from homology"/>
<dbReference type="OrthoDB" id="9790002at2"/>
<comment type="caution">
    <text evidence="9">The sequence shown here is derived from an EMBL/GenBank/DDBJ whole genome shotgun (WGS) entry which is preliminary data.</text>
</comment>
<dbReference type="InterPro" id="IPR020056">
    <property type="entry name" value="Rbsml_bL25/Gln-tRNA_synth_N"/>
</dbReference>
<dbReference type="HAMAP" id="MF_01334">
    <property type="entry name" value="Ribosomal_bL25_CTC"/>
    <property type="match status" value="1"/>
</dbReference>
<keyword evidence="3 5" id="KW-0689">Ribosomal protein</keyword>
<dbReference type="RefSeq" id="WP_035377830.1">
    <property type="nucleotide sequence ID" value="NZ_AZQP01000004.1"/>
</dbReference>
<dbReference type="AlphaFoldDB" id="A0A017RZW6"/>
<dbReference type="GO" id="GO:0003735">
    <property type="term" value="F:structural constituent of ribosome"/>
    <property type="evidence" value="ECO:0007669"/>
    <property type="project" value="InterPro"/>
</dbReference>
<sequence length="199" mass="22271">MLNTLHGNMRDCASKGNNHRLRNSGRIPAVVYGLNNPNLLVEFGELEVHDVIKKTGEHGIVELDLNGAKEKVMLKEVQRHPITKEIVHMDFQRINSSEKVHAKVPIVIKGEERISKNGAIAQIQINEVEVECTPDALPRYFTADLSKVPIGGRFTVGDLEVAEEISVLNDYNTIIASVSYIKERKEEENPDNAMAIHQD</sequence>
<evidence type="ECO:0000259" key="7">
    <source>
        <dbReference type="Pfam" id="PF01386"/>
    </source>
</evidence>
<keyword evidence="1 5" id="KW-0699">rRNA-binding</keyword>
<dbReference type="InterPro" id="IPR037121">
    <property type="entry name" value="Ribosomal_bL25_C"/>
</dbReference>
<feature type="domain" description="Large ribosomal subunit protein bL25 beta" evidence="8">
    <location>
        <begin position="99"/>
        <end position="179"/>
    </location>
</feature>
<dbReference type="Pfam" id="PF01386">
    <property type="entry name" value="Ribosomal_L25p"/>
    <property type="match status" value="1"/>
</dbReference>
<keyword evidence="4 5" id="KW-0687">Ribonucleoprotein</keyword>
<dbReference type="InterPro" id="IPR011035">
    <property type="entry name" value="Ribosomal_bL25/Gln-tRNA_synth"/>
</dbReference>
<evidence type="ECO:0000313" key="10">
    <source>
        <dbReference type="Proteomes" id="UP000019681"/>
    </source>
</evidence>
<dbReference type="PANTHER" id="PTHR33284">
    <property type="entry name" value="RIBOSOMAL PROTEIN L25/GLN-TRNA SYNTHETASE, ANTI-CODON-BINDING DOMAIN-CONTAINING PROTEIN"/>
    <property type="match status" value="1"/>
</dbReference>
<dbReference type="CDD" id="cd00495">
    <property type="entry name" value="Ribosomal_L25_TL5_CTC"/>
    <property type="match status" value="1"/>
</dbReference>
<accession>A0A017RZW6</accession>
<dbReference type="Pfam" id="PF14693">
    <property type="entry name" value="Ribosomal_TL5_C"/>
    <property type="match status" value="1"/>
</dbReference>
<evidence type="ECO:0000256" key="6">
    <source>
        <dbReference type="SAM" id="MobiDB-lite"/>
    </source>
</evidence>
<comment type="similarity">
    <text evidence="5">Belongs to the bacterial ribosomal protein bL25 family. CTC subfamily.</text>
</comment>
<dbReference type="Proteomes" id="UP000019681">
    <property type="component" value="Unassembled WGS sequence"/>
</dbReference>
<evidence type="ECO:0000256" key="2">
    <source>
        <dbReference type="ARBA" id="ARBA00022884"/>
    </source>
</evidence>
<organism evidence="9 10">
    <name type="scientific">Fervidicella metallireducens AeB</name>
    <dbReference type="NCBI Taxonomy" id="1403537"/>
    <lineage>
        <taxon>Bacteria</taxon>
        <taxon>Bacillati</taxon>
        <taxon>Bacillota</taxon>
        <taxon>Clostridia</taxon>
        <taxon>Eubacteriales</taxon>
        <taxon>Clostridiaceae</taxon>
        <taxon>Fervidicella</taxon>
    </lineage>
</organism>
<dbReference type="Gene3D" id="2.170.120.20">
    <property type="entry name" value="Ribosomal protein L25, beta domain"/>
    <property type="match status" value="1"/>
</dbReference>
<evidence type="ECO:0000256" key="5">
    <source>
        <dbReference type="HAMAP-Rule" id="MF_01334"/>
    </source>
</evidence>
<feature type="domain" description="Large ribosomal subunit protein bL25 L25" evidence="7">
    <location>
        <begin position="7"/>
        <end position="91"/>
    </location>
</feature>
<protein>
    <recommendedName>
        <fullName evidence="5">Large ribosomal subunit protein bL25</fullName>
    </recommendedName>
    <alternativeName>
        <fullName evidence="5">General stress protein CTC</fullName>
    </alternativeName>
</protein>
<comment type="subunit">
    <text evidence="5">Part of the 50S ribosomal subunit; part of the 5S rRNA/L5/L18/L25 subcomplex. Contacts the 5S rRNA. Binds to the 5S rRNA independently of L5 and L18.</text>
</comment>
<feature type="region of interest" description="Disordered" evidence="6">
    <location>
        <begin position="1"/>
        <end position="20"/>
    </location>
</feature>
<dbReference type="STRING" id="1403537.Q428_02500"/>
<dbReference type="GO" id="GO:0008097">
    <property type="term" value="F:5S rRNA binding"/>
    <property type="evidence" value="ECO:0007669"/>
    <property type="project" value="InterPro"/>
</dbReference>